<dbReference type="InterPro" id="IPR046849">
    <property type="entry name" value="E2_motif"/>
</dbReference>
<dbReference type="EMBL" id="BSYO01000003">
    <property type="protein sequence ID" value="GMH01676.1"/>
    <property type="molecule type" value="Genomic_DNA"/>
</dbReference>
<dbReference type="GO" id="GO:0003723">
    <property type="term" value="F:RNA binding"/>
    <property type="evidence" value="ECO:0007669"/>
    <property type="project" value="InterPro"/>
</dbReference>
<dbReference type="Pfam" id="PF13041">
    <property type="entry name" value="PPR_2"/>
    <property type="match status" value="1"/>
</dbReference>
<accession>A0AAD3RZM9</accession>
<evidence type="ECO:0000259" key="4">
    <source>
        <dbReference type="Pfam" id="PF14432"/>
    </source>
</evidence>
<evidence type="ECO:0000313" key="5">
    <source>
        <dbReference type="EMBL" id="GMH01676.1"/>
    </source>
</evidence>
<dbReference type="FunFam" id="1.25.40.10:FF:000474">
    <property type="entry name" value="Pentatricopeptide repeat protein PPR986-12"/>
    <property type="match status" value="1"/>
</dbReference>
<dbReference type="Pfam" id="PF20431">
    <property type="entry name" value="E_motif"/>
    <property type="match status" value="1"/>
</dbReference>
<reference evidence="5" key="1">
    <citation type="submission" date="2023-05" db="EMBL/GenBank/DDBJ databases">
        <title>Nepenthes gracilis genome sequencing.</title>
        <authorList>
            <person name="Fukushima K."/>
        </authorList>
    </citation>
    <scope>NUCLEOTIDE SEQUENCE</scope>
    <source>
        <strain evidence="5">SING2019-196</strain>
    </source>
</reference>
<keyword evidence="6" id="KW-1185">Reference proteome</keyword>
<evidence type="ECO:0000256" key="2">
    <source>
        <dbReference type="ARBA" id="ARBA00022737"/>
    </source>
</evidence>
<dbReference type="GO" id="GO:0008270">
    <property type="term" value="F:zinc ion binding"/>
    <property type="evidence" value="ECO:0007669"/>
    <property type="project" value="InterPro"/>
</dbReference>
<dbReference type="GO" id="GO:0009451">
    <property type="term" value="P:RNA modification"/>
    <property type="evidence" value="ECO:0007669"/>
    <property type="project" value="InterPro"/>
</dbReference>
<organism evidence="5 6">
    <name type="scientific">Nepenthes gracilis</name>
    <name type="common">Slender pitcher plant</name>
    <dbReference type="NCBI Taxonomy" id="150966"/>
    <lineage>
        <taxon>Eukaryota</taxon>
        <taxon>Viridiplantae</taxon>
        <taxon>Streptophyta</taxon>
        <taxon>Embryophyta</taxon>
        <taxon>Tracheophyta</taxon>
        <taxon>Spermatophyta</taxon>
        <taxon>Magnoliopsida</taxon>
        <taxon>eudicotyledons</taxon>
        <taxon>Gunneridae</taxon>
        <taxon>Pentapetalae</taxon>
        <taxon>Caryophyllales</taxon>
        <taxon>Nepenthaceae</taxon>
        <taxon>Nepenthes</taxon>
    </lineage>
</organism>
<feature type="repeat" description="PPR" evidence="3">
    <location>
        <begin position="199"/>
        <end position="229"/>
    </location>
</feature>
<feature type="domain" description="DYW" evidence="4">
    <location>
        <begin position="521"/>
        <end position="614"/>
    </location>
</feature>
<dbReference type="InterPro" id="IPR046960">
    <property type="entry name" value="PPR_At4g14850-like_plant"/>
</dbReference>
<dbReference type="FunFam" id="1.25.40.10:FF:000427">
    <property type="entry name" value="Pentatricopeptide repeat-containing protein chloroplastic"/>
    <property type="match status" value="1"/>
</dbReference>
<proteinExistence type="inferred from homology"/>
<dbReference type="InterPro" id="IPR032867">
    <property type="entry name" value="DYW_dom"/>
</dbReference>
<comment type="caution">
    <text evidence="5">The sequence shown here is derived from an EMBL/GenBank/DDBJ whole genome shotgun (WGS) entry which is preliminary data.</text>
</comment>
<dbReference type="PANTHER" id="PTHR47926:SF508">
    <property type="entry name" value="PENTATRICOPEPTIDE REPEAT-CONTAINING PROTEIN"/>
    <property type="match status" value="1"/>
</dbReference>
<comment type="similarity">
    <text evidence="1">Belongs to the PPR family. PCMP-H subfamily.</text>
</comment>
<dbReference type="NCBIfam" id="TIGR00756">
    <property type="entry name" value="PPR"/>
    <property type="match status" value="2"/>
</dbReference>
<feature type="repeat" description="PPR" evidence="3">
    <location>
        <begin position="96"/>
        <end position="131"/>
    </location>
</feature>
<dbReference type="AlphaFoldDB" id="A0AAD3RZM9"/>
<dbReference type="Pfam" id="PF20430">
    <property type="entry name" value="Eplus_motif"/>
    <property type="match status" value="1"/>
</dbReference>
<sequence>MLQTSTLSFCSITAATTSNNHHHGRIFSDHQAYLLSLMSHCTSISQLEEIHAQTLRSSTSSNHPKDLFLHSRLIHFASLTDIDYTFRLFRQIDSPNSFIWNTLIRACAHSPAHKAHAFALYHEMLNDGRVAPDKHTFPFVLKACAYLFDECAGKQAHAHALKLGFASDVYVNNSLIHFYATCGLLDSAKRMFDKMPVRSAVSWNSMINAFVQLGEFDLALRLFTQMQTLYEPDGYALQSVICACAALGALSLGMWVHAYVLKLCDVDMSVHVLLSNSLIDMYSKCGMLEFSKQLFDRLPRRDVNSWNSIILGFAMHGKAKMALQYFDKMLKIDGYRPNSITFVGLLTACNHRGMVDEGRNCFHKMVMDYQIEPQLEHYGCLVDLLARAGLVEEALDLVSDMPMKPDMVIWRSLLDACCKKNASIELSEEVAKKILESQDCCSSSGVYVLLSRVYASAARWDDVGLIRGLMTDRGVAKEPGCSLVEIDGTNHEFFAGDTSHPRTKDIYQVLDVINEKLGSMGYTPDVSQAPLVNEHEDLKHNALQMHSERLAIAFGLLNRKPGVPIRILKNLRVCNDCHEVTKLISRIFNVEIIMRDRARFHHFKDGFCSCLDYW</sequence>
<dbReference type="PROSITE" id="PS51375">
    <property type="entry name" value="PPR"/>
    <property type="match status" value="3"/>
</dbReference>
<feature type="repeat" description="PPR" evidence="3">
    <location>
        <begin position="302"/>
        <end position="337"/>
    </location>
</feature>
<dbReference type="InterPro" id="IPR046848">
    <property type="entry name" value="E_motif"/>
</dbReference>
<name>A0AAD3RZM9_NEPGR</name>
<dbReference type="Pfam" id="PF01535">
    <property type="entry name" value="PPR"/>
    <property type="match status" value="3"/>
</dbReference>
<protein>
    <recommendedName>
        <fullName evidence="4">DYW domain-containing protein</fullName>
    </recommendedName>
</protein>
<dbReference type="Proteomes" id="UP001279734">
    <property type="component" value="Unassembled WGS sequence"/>
</dbReference>
<dbReference type="InterPro" id="IPR002885">
    <property type="entry name" value="PPR_rpt"/>
</dbReference>
<dbReference type="Gene3D" id="1.25.40.10">
    <property type="entry name" value="Tetratricopeptide repeat domain"/>
    <property type="match status" value="3"/>
</dbReference>
<evidence type="ECO:0000256" key="3">
    <source>
        <dbReference type="PROSITE-ProRule" id="PRU00708"/>
    </source>
</evidence>
<evidence type="ECO:0000313" key="6">
    <source>
        <dbReference type="Proteomes" id="UP001279734"/>
    </source>
</evidence>
<dbReference type="PANTHER" id="PTHR47926">
    <property type="entry name" value="PENTATRICOPEPTIDE REPEAT-CONTAINING PROTEIN"/>
    <property type="match status" value="1"/>
</dbReference>
<dbReference type="InterPro" id="IPR011990">
    <property type="entry name" value="TPR-like_helical_dom_sf"/>
</dbReference>
<evidence type="ECO:0000256" key="1">
    <source>
        <dbReference type="ARBA" id="ARBA00006643"/>
    </source>
</evidence>
<gene>
    <name evidence="5" type="ORF">Nepgr_003515</name>
</gene>
<dbReference type="Pfam" id="PF14432">
    <property type="entry name" value="DYW_deaminase"/>
    <property type="match status" value="1"/>
</dbReference>
<keyword evidence="2" id="KW-0677">Repeat</keyword>